<feature type="repeat" description="WD" evidence="3">
    <location>
        <begin position="1203"/>
        <end position="1239"/>
    </location>
</feature>
<evidence type="ECO:0000259" key="5">
    <source>
        <dbReference type="Pfam" id="PF24883"/>
    </source>
</evidence>
<evidence type="ECO:0000256" key="4">
    <source>
        <dbReference type="SAM" id="MobiDB-lite"/>
    </source>
</evidence>
<dbReference type="SMART" id="SM00320">
    <property type="entry name" value="WD40"/>
    <property type="match status" value="10"/>
</dbReference>
<dbReference type="InterPro" id="IPR015943">
    <property type="entry name" value="WD40/YVTN_repeat-like_dom_sf"/>
</dbReference>
<feature type="domain" description="Nephrocystin 3-like N-terminal" evidence="5">
    <location>
        <begin position="318"/>
        <end position="483"/>
    </location>
</feature>
<reference evidence="6 7" key="1">
    <citation type="submission" date="2019-12" db="EMBL/GenBank/DDBJ databases">
        <authorList>
            <person name="Floudas D."/>
            <person name="Bentzer J."/>
            <person name="Ahren D."/>
            <person name="Johansson T."/>
            <person name="Persson P."/>
            <person name="Tunlid A."/>
        </authorList>
    </citation>
    <scope>NUCLEOTIDE SEQUENCE [LARGE SCALE GENOMIC DNA]</scope>
    <source>
        <strain evidence="6 7">CBS 102.39</strain>
    </source>
</reference>
<accession>A0A8H4VK25</accession>
<proteinExistence type="predicted"/>
<dbReference type="PROSITE" id="PS00678">
    <property type="entry name" value="WD_REPEATS_1"/>
    <property type="match status" value="2"/>
</dbReference>
<dbReference type="InterPro" id="IPR036322">
    <property type="entry name" value="WD40_repeat_dom_sf"/>
</dbReference>
<dbReference type="PROSITE" id="PS50082">
    <property type="entry name" value="WD_REPEATS_2"/>
    <property type="match status" value="3"/>
</dbReference>
<dbReference type="Gene3D" id="3.40.50.300">
    <property type="entry name" value="P-loop containing nucleotide triphosphate hydrolases"/>
    <property type="match status" value="1"/>
</dbReference>
<feature type="region of interest" description="Disordered" evidence="4">
    <location>
        <begin position="1"/>
        <end position="138"/>
    </location>
</feature>
<dbReference type="InterPro" id="IPR056884">
    <property type="entry name" value="NPHP3-like_N"/>
</dbReference>
<gene>
    <name evidence="6" type="ORF">D9613_011780</name>
</gene>
<dbReference type="PROSITE" id="PS50294">
    <property type="entry name" value="WD_REPEATS_REGION"/>
    <property type="match status" value="3"/>
</dbReference>
<dbReference type="SUPFAM" id="SSF50978">
    <property type="entry name" value="WD40 repeat-like"/>
    <property type="match status" value="2"/>
</dbReference>
<dbReference type="PANTHER" id="PTHR19848:SF8">
    <property type="entry name" value="F-BOX AND WD REPEAT DOMAIN CONTAINING 7"/>
    <property type="match status" value="1"/>
</dbReference>
<protein>
    <recommendedName>
        <fullName evidence="5">Nephrocystin 3-like N-terminal domain-containing protein</fullName>
    </recommendedName>
</protein>
<evidence type="ECO:0000256" key="1">
    <source>
        <dbReference type="ARBA" id="ARBA00022574"/>
    </source>
</evidence>
<keyword evidence="2" id="KW-0677">Repeat</keyword>
<keyword evidence="7" id="KW-1185">Reference proteome</keyword>
<evidence type="ECO:0000256" key="3">
    <source>
        <dbReference type="PROSITE-ProRule" id="PRU00221"/>
    </source>
</evidence>
<feature type="repeat" description="WD" evidence="3">
    <location>
        <begin position="966"/>
        <end position="1007"/>
    </location>
</feature>
<evidence type="ECO:0000313" key="7">
    <source>
        <dbReference type="Proteomes" id="UP000521872"/>
    </source>
</evidence>
<feature type="compositionally biased region" description="Polar residues" evidence="4">
    <location>
        <begin position="68"/>
        <end position="121"/>
    </location>
</feature>
<dbReference type="InterPro" id="IPR019775">
    <property type="entry name" value="WD40_repeat_CS"/>
</dbReference>
<feature type="compositionally biased region" description="Basic and acidic residues" evidence="4">
    <location>
        <begin position="1"/>
        <end position="14"/>
    </location>
</feature>
<keyword evidence="1 3" id="KW-0853">WD repeat</keyword>
<feature type="repeat" description="WD" evidence="3">
    <location>
        <begin position="1009"/>
        <end position="1050"/>
    </location>
</feature>
<organism evidence="6 7">
    <name type="scientific">Agrocybe pediades</name>
    <dbReference type="NCBI Taxonomy" id="84607"/>
    <lineage>
        <taxon>Eukaryota</taxon>
        <taxon>Fungi</taxon>
        <taxon>Dikarya</taxon>
        <taxon>Basidiomycota</taxon>
        <taxon>Agaricomycotina</taxon>
        <taxon>Agaricomycetes</taxon>
        <taxon>Agaricomycetidae</taxon>
        <taxon>Agaricales</taxon>
        <taxon>Agaricineae</taxon>
        <taxon>Strophariaceae</taxon>
        <taxon>Agrocybe</taxon>
    </lineage>
</organism>
<feature type="compositionally biased region" description="Pro residues" evidence="4">
    <location>
        <begin position="51"/>
        <end position="60"/>
    </location>
</feature>
<dbReference type="Pfam" id="PF24883">
    <property type="entry name" value="NPHP3_N"/>
    <property type="match status" value="1"/>
</dbReference>
<dbReference type="EMBL" id="JAACJL010000047">
    <property type="protein sequence ID" value="KAF4612733.1"/>
    <property type="molecule type" value="Genomic_DNA"/>
</dbReference>
<evidence type="ECO:0000313" key="6">
    <source>
        <dbReference type="EMBL" id="KAF4612733.1"/>
    </source>
</evidence>
<dbReference type="InterPro" id="IPR027417">
    <property type="entry name" value="P-loop_NTPase"/>
</dbReference>
<dbReference type="Gene3D" id="2.130.10.10">
    <property type="entry name" value="YVTN repeat-like/Quinoprotein amine dehydrogenase"/>
    <property type="match status" value="4"/>
</dbReference>
<name>A0A8H4VK25_9AGAR</name>
<dbReference type="PANTHER" id="PTHR19848">
    <property type="entry name" value="WD40 REPEAT PROTEIN"/>
    <property type="match status" value="1"/>
</dbReference>
<feature type="compositionally biased region" description="Low complexity" evidence="4">
    <location>
        <begin position="19"/>
        <end position="35"/>
    </location>
</feature>
<dbReference type="InterPro" id="IPR001680">
    <property type="entry name" value="WD40_rpt"/>
</dbReference>
<sequence>MKDRVEKFFKDKFSNLKAPSLSSLRSRGPSRELLPMLPTERPTESQSAPPTKNPPDPQLAPPVERLSDPQSALQAPTELSTNSQSVPPSEMPTNLHSTHPTEIPTDLQSEPHTQLGPTDSGSRAGVQDQAQKPSEKLGSMLWKTTQMALRLLEQNSDGFPPLKTALGVLVTCLDLTQDVIDNHKEYNELAVELKDMATSLARHAPKLVEKGDDGSIALILKSINEELAQIKKKLGRGKFTRAIDASEDKDDIINRYRKIGSLFRRLLSDITLRTHVEIGKLREATDTILLDKLEPEHDARYNSDYSITAGRRACTETTREQILQNLRQWADGSDGADSKVFWINGMAGTGKTTILYSFCQWLEGQKRLGASFFCNRTSPGCRDPDRIARSLAYQLAHYSPALCSQLCRILVEKQDPHKLEVRKQLEMVLRQPLQESKAAIPDGVIIVIDALDECDKAEVTSIFLETLMALSADLPVKFLISSRPETVIQDKMHRPVFLPSIIRLHEIESSFVEADIKKYLEEELGTLSPPPFPDDINQLTKLSGTLFIYAGTVVRYLKPGPSVKTNWRDRLNVITGITPPSSNLLYKNLDALYTTVLSTAFANDALEEKELKDGSLILSTVVSAMEPMTTKTLSAILGLQHENVTNALSRLQSVLHVQEGPTGVVSILHASFPDFLFHKSRSLDFHCDPRAFHADLSGFCFDVMNKELRFNICDLETSFLFDSDVSDLPEKIERNISDALLYSCIHWGNHLVKGTFAEEIQGKLVYFVETHLLFWMEVLNVTRHITTGPKLLLNALNWLKENNLESNLDRKKLYDAKEFVEAFSMNTCNKSTPHIYISALPFCYKSNFIYGNYWPKTQGLIRVNGSSLDEKRSGPIATWHMDYWVKSLASSHNGTSFATGSYHGVRIYDADSGEIIAGPFKASGRPSDDSDYLVTFSPDNTKLASVCCDTICIWDVQTGNLIAVPLQKHTTSITLLSFSWDSKKLVSGDRKGTIIVWNSPTGDVISGPLQSGTSRIKAVGFTPDGFKIVSISRDRRICIWDAEKGAILSGPFKAISHGDESDDDSSDDDDDLYAVALSSDGSNVAMGFFSRTILIIDTSTGAVVIGPFPCDEYVHELAFSHDGKKLFSAHNSGFRVWNAQTGTLETHLVAKSKFSHFAVAPTPDGNKIISVPEHLPRQIEIWNTTNDGAVVANSPPANGSIKSSVSSLAYSPDSRAIAAAFSDGCVGLWDAQTGKEILPPFQAHPTEGDISISFSPDGANLVTHSTPSITAVRLWDARTGKMISELLVEPLESLGPVKALTCSHDGSKIACSVRHSIPSPVPSPSFTSSSSLSFEEYEEMSEHDESKEAEDLLYTNTIRIWDLRSGSIIEKPMQVLIGDATISHIAFSPDDTILVLGGMGGELIMLSVDACEIIWRASSSVDPLASLTSMAFSVDGTRFACGLSGLSEGQLCVWNTTAKEMIPLPCKGRSKNGINFIAFLTDGKKILTVDNASYDGTTSICLWDVETGNILVNFDMPYLLSLFGLTVAVSPGCHQLVISREGYEDGIRTWEVGDVLASLQGMDVERIRSEFDNEDSSNSTFYSPSSVKLAMSRIAKYHDDGWVKVDDRNIFWASPDFHEKLCRAYNPLVIGRDGTTLMDYSNMDLCIGKKWVNCWLAQ</sequence>
<comment type="caution">
    <text evidence="6">The sequence shown here is derived from an EMBL/GenBank/DDBJ whole genome shotgun (WGS) entry which is preliminary data.</text>
</comment>
<dbReference type="Proteomes" id="UP000521872">
    <property type="component" value="Unassembled WGS sequence"/>
</dbReference>
<dbReference type="Pfam" id="PF00400">
    <property type="entry name" value="WD40"/>
    <property type="match status" value="3"/>
</dbReference>
<dbReference type="SUPFAM" id="SSF50998">
    <property type="entry name" value="Quinoprotein alcohol dehydrogenase-like"/>
    <property type="match status" value="1"/>
</dbReference>
<evidence type="ECO:0000256" key="2">
    <source>
        <dbReference type="ARBA" id="ARBA00022737"/>
    </source>
</evidence>
<feature type="compositionally biased region" description="Low complexity" evidence="4">
    <location>
        <begin position="1324"/>
        <end position="1334"/>
    </location>
</feature>
<feature type="region of interest" description="Disordered" evidence="4">
    <location>
        <begin position="1322"/>
        <end position="1348"/>
    </location>
</feature>
<dbReference type="SUPFAM" id="SSF52540">
    <property type="entry name" value="P-loop containing nucleoside triphosphate hydrolases"/>
    <property type="match status" value="1"/>
</dbReference>
<dbReference type="InterPro" id="IPR011047">
    <property type="entry name" value="Quinoprotein_ADH-like_sf"/>
</dbReference>